<dbReference type="GO" id="GO:0005643">
    <property type="term" value="C:nuclear pore"/>
    <property type="evidence" value="ECO:0007669"/>
    <property type="project" value="InterPro"/>
</dbReference>
<feature type="domain" description="Nuclear pore complex NUP2/50/61" evidence="2">
    <location>
        <begin position="1"/>
        <end position="74"/>
    </location>
</feature>
<keyword evidence="4" id="KW-1185">Reference proteome</keyword>
<feature type="compositionally biased region" description="Low complexity" evidence="1">
    <location>
        <begin position="67"/>
        <end position="77"/>
    </location>
</feature>
<dbReference type="Proteomes" id="UP000076738">
    <property type="component" value="Unassembled WGS sequence"/>
</dbReference>
<feature type="compositionally biased region" description="Acidic residues" evidence="1">
    <location>
        <begin position="13"/>
        <end position="24"/>
    </location>
</feature>
<gene>
    <name evidence="3" type="ORF">CALVIDRAFT_304131</name>
</gene>
<organism evidence="3 4">
    <name type="scientific">Calocera viscosa (strain TUFC12733)</name>
    <dbReference type="NCBI Taxonomy" id="1330018"/>
    <lineage>
        <taxon>Eukaryota</taxon>
        <taxon>Fungi</taxon>
        <taxon>Dikarya</taxon>
        <taxon>Basidiomycota</taxon>
        <taxon>Agaricomycotina</taxon>
        <taxon>Dacrymycetes</taxon>
        <taxon>Dacrymycetales</taxon>
        <taxon>Dacrymycetaceae</taxon>
        <taxon>Calocera</taxon>
    </lineage>
</organism>
<proteinExistence type="predicted"/>
<dbReference type="InterPro" id="IPR015007">
    <property type="entry name" value="NUP2/50/61"/>
</dbReference>
<evidence type="ECO:0000313" key="4">
    <source>
        <dbReference type="Proteomes" id="UP000076738"/>
    </source>
</evidence>
<name>A0A167IFG9_CALVF</name>
<protein>
    <recommendedName>
        <fullName evidence="2">Nuclear pore complex NUP2/50/61 domain-containing protein</fullName>
    </recommendedName>
</protein>
<evidence type="ECO:0000256" key="1">
    <source>
        <dbReference type="SAM" id="MobiDB-lite"/>
    </source>
</evidence>
<evidence type="ECO:0000259" key="2">
    <source>
        <dbReference type="Pfam" id="PF08911"/>
    </source>
</evidence>
<dbReference type="AlphaFoldDB" id="A0A167IFG9"/>
<accession>A0A167IFG9</accession>
<dbReference type="Pfam" id="PF08911">
    <property type="entry name" value="NUP50"/>
    <property type="match status" value="1"/>
</dbReference>
<feature type="compositionally biased region" description="Low complexity" evidence="1">
    <location>
        <begin position="94"/>
        <end position="112"/>
    </location>
</feature>
<dbReference type="EMBL" id="KV417309">
    <property type="protein sequence ID" value="KZO92595.1"/>
    <property type="molecule type" value="Genomic_DNA"/>
</dbReference>
<feature type="region of interest" description="Disordered" evidence="1">
    <location>
        <begin position="1"/>
        <end position="128"/>
    </location>
</feature>
<reference evidence="3 4" key="1">
    <citation type="journal article" date="2016" name="Mol. Biol. Evol.">
        <title>Comparative Genomics of Early-Diverging Mushroom-Forming Fungi Provides Insights into the Origins of Lignocellulose Decay Capabilities.</title>
        <authorList>
            <person name="Nagy L.G."/>
            <person name="Riley R."/>
            <person name="Tritt A."/>
            <person name="Adam C."/>
            <person name="Daum C."/>
            <person name="Floudas D."/>
            <person name="Sun H."/>
            <person name="Yadav J.S."/>
            <person name="Pangilinan J."/>
            <person name="Larsson K.H."/>
            <person name="Matsuura K."/>
            <person name="Barry K."/>
            <person name="Labutti K."/>
            <person name="Kuo R."/>
            <person name="Ohm R.A."/>
            <person name="Bhattacharya S.S."/>
            <person name="Shirouzu T."/>
            <person name="Yoshinaga Y."/>
            <person name="Martin F.M."/>
            <person name="Grigoriev I.V."/>
            <person name="Hibbett D.S."/>
        </authorList>
    </citation>
    <scope>NUCLEOTIDE SEQUENCE [LARGE SCALE GENOMIC DNA]</scope>
    <source>
        <strain evidence="3 4">TUFC12733</strain>
    </source>
</reference>
<evidence type="ECO:0000313" key="3">
    <source>
        <dbReference type="EMBL" id="KZO92595.1"/>
    </source>
</evidence>
<sequence>MKRRADKQLTQNDDGDEEEIEEENGGSGFRRAQQSELQTRPIKGLPKRSQVGLSNTTSIPPNPTIPAPASSPFSRSPTGSQLSSSFGAFGSVNSSTIPPTFPTTFTAARPSALQDGQLPTKPPQVCPG</sequence>
<dbReference type="STRING" id="1330018.A0A167IFG9"/>